<evidence type="ECO:0000256" key="3">
    <source>
        <dbReference type="ARBA" id="ARBA00022448"/>
    </source>
</evidence>
<dbReference type="FunFam" id="1.50.40.10:FF:000076">
    <property type="entry name" value="Mitochondrial phosphate carrier protein 2"/>
    <property type="match status" value="1"/>
</dbReference>
<proteinExistence type="inferred from homology"/>
<reference evidence="13 14" key="1">
    <citation type="submission" date="2019-09" db="EMBL/GenBank/DDBJ databases">
        <authorList>
            <person name="Brejova B."/>
        </authorList>
    </citation>
    <scope>NUCLEOTIDE SEQUENCE [LARGE SCALE GENOMIC DNA]</scope>
</reference>
<evidence type="ECO:0000256" key="8">
    <source>
        <dbReference type="ARBA" id="ARBA00023128"/>
    </source>
</evidence>
<evidence type="ECO:0000256" key="11">
    <source>
        <dbReference type="PROSITE-ProRule" id="PRU00282"/>
    </source>
</evidence>
<dbReference type="InterPro" id="IPR023395">
    <property type="entry name" value="MCP_dom_sf"/>
</dbReference>
<feature type="repeat" description="Solcar" evidence="11">
    <location>
        <begin position="256"/>
        <end position="340"/>
    </location>
</feature>
<comment type="subcellular location">
    <subcellularLocation>
        <location evidence="1">Mitochondrion inner membrane</location>
        <topology evidence="1">Multi-pass membrane protein</topology>
    </subcellularLocation>
</comment>
<dbReference type="InterPro" id="IPR018108">
    <property type="entry name" value="MCP_transmembrane"/>
</dbReference>
<dbReference type="Gene3D" id="1.50.40.10">
    <property type="entry name" value="Mitochondrial carrier domain"/>
    <property type="match status" value="1"/>
</dbReference>
<keyword evidence="14" id="KW-1185">Reference proteome</keyword>
<comment type="similarity">
    <text evidence="2 12">Belongs to the mitochondrial carrier (TC 2.A.29) family.</text>
</comment>
<dbReference type="GeneID" id="43584954"/>
<evidence type="ECO:0000256" key="4">
    <source>
        <dbReference type="ARBA" id="ARBA00022692"/>
    </source>
</evidence>
<keyword evidence="5" id="KW-0677">Repeat</keyword>
<dbReference type="Pfam" id="PF00153">
    <property type="entry name" value="Mito_carr"/>
    <property type="match status" value="3"/>
</dbReference>
<keyword evidence="6" id="KW-0999">Mitochondrion inner membrane</keyword>
<evidence type="ECO:0000256" key="10">
    <source>
        <dbReference type="ARBA" id="ARBA00054508"/>
    </source>
</evidence>
<dbReference type="PROSITE" id="PS50920">
    <property type="entry name" value="SOLCAR"/>
    <property type="match status" value="3"/>
</dbReference>
<dbReference type="PANTHER" id="PTHR45671:SF10">
    <property type="entry name" value="SOLUTE CARRIER FAMILY 25 MEMBER 3"/>
    <property type="match status" value="1"/>
</dbReference>
<evidence type="ECO:0000313" key="13">
    <source>
        <dbReference type="EMBL" id="VVT58306.1"/>
    </source>
</evidence>
<dbReference type="GO" id="GO:1990547">
    <property type="term" value="P:mitochondrial phosphate ion transmembrane transport"/>
    <property type="evidence" value="ECO:0007669"/>
    <property type="project" value="InterPro"/>
</dbReference>
<dbReference type="OrthoDB" id="427452at2759"/>
<comment type="function">
    <text evidence="10">Transport of phosphate groups from the cytosol to the mitochondrial matrix.</text>
</comment>
<dbReference type="FunFam" id="1.50.40.10:FF:000131">
    <property type="entry name" value="Mitochondrial phosphate carrier protein 2"/>
    <property type="match status" value="1"/>
</dbReference>
<feature type="repeat" description="Solcar" evidence="11">
    <location>
        <begin position="155"/>
        <end position="240"/>
    </location>
</feature>
<accession>A0A5E8CAL3</accession>
<dbReference type="RefSeq" id="XP_031856745.1">
    <property type="nucleotide sequence ID" value="XM_032000854.1"/>
</dbReference>
<dbReference type="InterPro" id="IPR044677">
    <property type="entry name" value="SLC25A3/Pic2/Mir1-like"/>
</dbReference>
<keyword evidence="8" id="KW-0496">Mitochondrion</keyword>
<evidence type="ECO:0000256" key="2">
    <source>
        <dbReference type="ARBA" id="ARBA00006375"/>
    </source>
</evidence>
<evidence type="ECO:0000256" key="5">
    <source>
        <dbReference type="ARBA" id="ARBA00022737"/>
    </source>
</evidence>
<keyword evidence="4 11" id="KW-0812">Transmembrane</keyword>
<dbReference type="GO" id="GO:0005315">
    <property type="term" value="F:phosphate transmembrane transporter activity"/>
    <property type="evidence" value="ECO:0007669"/>
    <property type="project" value="InterPro"/>
</dbReference>
<dbReference type="EMBL" id="CABVLU010000005">
    <property type="protein sequence ID" value="VVT58306.1"/>
    <property type="molecule type" value="Genomic_DNA"/>
</dbReference>
<dbReference type="GO" id="GO:0005743">
    <property type="term" value="C:mitochondrial inner membrane"/>
    <property type="evidence" value="ECO:0007669"/>
    <property type="project" value="UniProtKB-SubCell"/>
</dbReference>
<dbReference type="Proteomes" id="UP000398389">
    <property type="component" value="Unassembled WGS sequence"/>
</dbReference>
<keyword evidence="7" id="KW-1133">Transmembrane helix</keyword>
<gene>
    <name evidence="13" type="ORF">SAPINGB_P006140</name>
</gene>
<evidence type="ECO:0000256" key="9">
    <source>
        <dbReference type="ARBA" id="ARBA00023136"/>
    </source>
</evidence>
<dbReference type="PANTHER" id="PTHR45671">
    <property type="entry name" value="SOLUTE CARRIER FAMILY 25 (MITOCHONDRIAL CARRIER PHOSPHATE CARRIER), MEMBER 3, LIKE-RELATED-RELATED"/>
    <property type="match status" value="1"/>
</dbReference>
<feature type="repeat" description="Solcar" evidence="11">
    <location>
        <begin position="58"/>
        <end position="142"/>
    </location>
</feature>
<evidence type="ECO:0000256" key="12">
    <source>
        <dbReference type="RuleBase" id="RU000488"/>
    </source>
</evidence>
<sequence>MALFPSPSSLKSSFSKQFFVSSSIEEKAEAAVQAVEAEAVKVAAAIKPKKTIPLYTLEYYKYCTLGGILACGPTHAFVTPLDLVKCRRQVNPNLYTSNVQGWKSIIATEGLGGIFTGFGATFIGYSFQGAGKYGFYEYFKKTYGDLVGPENAEKYKTLIYLAGSASAEFIADILLCPWEAIKVKTQTSIPPFASGVFDGYKKITAAEGFGSLYKGLVPLWFRQIPYTMVKFATFEKTVEAIYKQLPKSKEEYSLLAQTGVSFLGGYIAGVFCAIVSHPADVMVSKVNADKLPGESTGAAVSRIYSKIGFGGLWNGLPVRIVMIGTLTGLQWLLYDSFKAYVGLPTTGSKVPAPEEQ</sequence>
<name>A0A5E8CAL3_9ASCO</name>
<evidence type="ECO:0000256" key="6">
    <source>
        <dbReference type="ARBA" id="ARBA00022792"/>
    </source>
</evidence>
<evidence type="ECO:0000256" key="1">
    <source>
        <dbReference type="ARBA" id="ARBA00004448"/>
    </source>
</evidence>
<keyword evidence="3 12" id="KW-0813">Transport</keyword>
<dbReference type="GO" id="GO:0035434">
    <property type="term" value="P:copper ion transmembrane transport"/>
    <property type="evidence" value="ECO:0007669"/>
    <property type="project" value="UniProtKB-ARBA"/>
</dbReference>
<evidence type="ECO:0008006" key="15">
    <source>
        <dbReference type="Google" id="ProtNLM"/>
    </source>
</evidence>
<keyword evidence="9 11" id="KW-0472">Membrane</keyword>
<evidence type="ECO:0000313" key="14">
    <source>
        <dbReference type="Proteomes" id="UP000398389"/>
    </source>
</evidence>
<evidence type="ECO:0000256" key="7">
    <source>
        <dbReference type="ARBA" id="ARBA00022989"/>
    </source>
</evidence>
<dbReference type="AlphaFoldDB" id="A0A5E8CAL3"/>
<dbReference type="SUPFAM" id="SSF103506">
    <property type="entry name" value="Mitochondrial carrier"/>
    <property type="match status" value="1"/>
</dbReference>
<organism evidence="13 14">
    <name type="scientific">Magnusiomyces paraingens</name>
    <dbReference type="NCBI Taxonomy" id="2606893"/>
    <lineage>
        <taxon>Eukaryota</taxon>
        <taxon>Fungi</taxon>
        <taxon>Dikarya</taxon>
        <taxon>Ascomycota</taxon>
        <taxon>Saccharomycotina</taxon>
        <taxon>Dipodascomycetes</taxon>
        <taxon>Dipodascales</taxon>
        <taxon>Dipodascaceae</taxon>
        <taxon>Magnusiomyces</taxon>
    </lineage>
</organism>
<protein>
    <recommendedName>
        <fullName evidence="15">Mitochondrial phosphate carrier protein 2</fullName>
    </recommendedName>
</protein>